<keyword evidence="9" id="KW-1003">Cell membrane</keyword>
<evidence type="ECO:0000256" key="4">
    <source>
        <dbReference type="ARBA" id="ARBA00022679"/>
    </source>
</evidence>
<evidence type="ECO:0000256" key="5">
    <source>
        <dbReference type="ARBA" id="ARBA00031445"/>
    </source>
</evidence>
<feature type="active site" description="Proton acceptor" evidence="7">
    <location>
        <position position="65"/>
    </location>
</feature>
<feature type="transmembrane region" description="Helical" evidence="9">
    <location>
        <begin position="6"/>
        <end position="26"/>
    </location>
</feature>
<reference evidence="12" key="1">
    <citation type="submission" date="2016-07" db="EMBL/GenBank/DDBJ databases">
        <title>Nontailed viruses are major unrecognized killers of bacteria in the ocean.</title>
        <authorList>
            <person name="Kauffman K."/>
            <person name="Hussain F."/>
            <person name="Yang J."/>
            <person name="Arevalo P."/>
            <person name="Brown J."/>
            <person name="Cutler M."/>
            <person name="Kelly L."/>
            <person name="Polz M.F."/>
        </authorList>
    </citation>
    <scope>NUCLEOTIDE SEQUENCE [LARGE SCALE GENOMIC DNA]</scope>
    <source>
        <strain evidence="12">10N.261.55.E11</strain>
    </source>
</reference>
<dbReference type="PANTHER" id="PTHR42755">
    <property type="entry name" value="3-DEOXY-MANNO-OCTULOSONATE CYTIDYLYLTRANSFERASE"/>
    <property type="match status" value="1"/>
</dbReference>
<dbReference type="GO" id="GO:0009245">
    <property type="term" value="P:lipid A biosynthetic process"/>
    <property type="evidence" value="ECO:0007669"/>
    <property type="project" value="TreeGrafter"/>
</dbReference>
<protein>
    <recommendedName>
        <fullName evidence="3 9">3-deoxy-D-manno-octulosonic acid transferase</fullName>
        <shortName evidence="9">Kdo transferase</shortName>
        <ecNumber evidence="2 9">2.4.99.12</ecNumber>
    </recommendedName>
    <alternativeName>
        <fullName evidence="5 9">Lipid IV(A) 3-deoxy-D-manno-octulosonic acid transferase</fullName>
    </alternativeName>
</protein>
<dbReference type="UniPathway" id="UPA00958"/>
<keyword evidence="9" id="KW-1133">Transmembrane helix</keyword>
<gene>
    <name evidence="11" type="ORF">BCU17_19775</name>
</gene>
<comment type="similarity">
    <text evidence="9">Belongs to the glycosyltransferase group 1 family.</text>
</comment>
<dbReference type="Gene3D" id="3.40.50.2000">
    <property type="entry name" value="Glycogen Phosphorylase B"/>
    <property type="match status" value="1"/>
</dbReference>
<proteinExistence type="inferred from homology"/>
<organism evidence="11 12">
    <name type="scientific">Vibrio splendidus</name>
    <dbReference type="NCBI Taxonomy" id="29497"/>
    <lineage>
        <taxon>Bacteria</taxon>
        <taxon>Pseudomonadati</taxon>
        <taxon>Pseudomonadota</taxon>
        <taxon>Gammaproteobacteria</taxon>
        <taxon>Vibrionales</taxon>
        <taxon>Vibrionaceae</taxon>
        <taxon>Vibrio</taxon>
    </lineage>
</organism>
<dbReference type="GO" id="GO:0009244">
    <property type="term" value="P:lipopolysaccharide core region biosynthetic process"/>
    <property type="evidence" value="ECO:0007669"/>
    <property type="project" value="UniProtKB-UniRule"/>
</dbReference>
<dbReference type="Gene3D" id="3.40.50.11720">
    <property type="entry name" value="3-Deoxy-D-manno-octulosonic-acid transferase, N-terminal domain"/>
    <property type="match status" value="1"/>
</dbReference>
<evidence type="ECO:0000259" key="10">
    <source>
        <dbReference type="Pfam" id="PF04413"/>
    </source>
</evidence>
<evidence type="ECO:0000313" key="12">
    <source>
        <dbReference type="Proteomes" id="UP000235330"/>
    </source>
</evidence>
<evidence type="ECO:0000256" key="1">
    <source>
        <dbReference type="ARBA" id="ARBA00004713"/>
    </source>
</evidence>
<dbReference type="SUPFAM" id="SSF53756">
    <property type="entry name" value="UDP-Glycosyltransferase/glycogen phosphorylase"/>
    <property type="match status" value="1"/>
</dbReference>
<dbReference type="FunFam" id="3.40.50.11720:FF:000001">
    <property type="entry name" value="3-deoxy-D-manno-octulosonic acid transferase"/>
    <property type="match status" value="1"/>
</dbReference>
<evidence type="ECO:0000256" key="2">
    <source>
        <dbReference type="ARBA" id="ARBA00012621"/>
    </source>
</evidence>
<feature type="site" description="Transition state stabilizer" evidence="8">
    <location>
        <position position="213"/>
    </location>
</feature>
<sequence>MKIKLFFAAYNCLLAIVAPFYLYKLLKTKKNKPRIGRRWKEYFGYCKPLQKNSDITWIHAVSVGEVIAIEPLIRQIKKNKPDTTLLMTTTTSTGALEVHKRLGNIVKHRYMPIDFKLFINNFISRVSPDELIIMELELWPNLFKVLGDSDVDIKIVNARLSDKSLKNYQKVNSIIASLIGQIKNIICQSERDKTNFISLGAKQSQVCVSGNLKYDISVPSQQVQQGKHLKHAIQKQVIVACSTHSNEEQQIIESLARSELLNEGTILIIVPRHPERFDEVYRLSSHNYQLNTMKMTDIDLSNIPTDTQVLVGNTMGQMFMYLSMADVCIMGGSFIGEKVGGHNVIEPAALALPIISGKSYYNFLEVTQQLLIANAITIVESNDELAHTVFELLHDRKMASIMGLNALKVYQENEGALEYTLSKCI</sequence>
<dbReference type="EC" id="2.4.99.12" evidence="2 9"/>
<dbReference type="GO" id="GO:0043842">
    <property type="term" value="F:Kdo transferase activity"/>
    <property type="evidence" value="ECO:0007669"/>
    <property type="project" value="UniProtKB-EC"/>
</dbReference>
<dbReference type="EMBL" id="MCWU01000025">
    <property type="protein sequence ID" value="PMJ65723.1"/>
    <property type="molecule type" value="Genomic_DNA"/>
</dbReference>
<evidence type="ECO:0000313" key="11">
    <source>
        <dbReference type="EMBL" id="PMJ65723.1"/>
    </source>
</evidence>
<dbReference type="PANTHER" id="PTHR42755:SF1">
    <property type="entry name" value="3-DEOXY-D-MANNO-OCTULOSONIC ACID TRANSFERASE, MITOCHONDRIAL-RELATED"/>
    <property type="match status" value="1"/>
</dbReference>
<comment type="caution">
    <text evidence="11">The sequence shown here is derived from an EMBL/GenBank/DDBJ whole genome shotgun (WGS) entry which is preliminary data.</text>
</comment>
<evidence type="ECO:0000256" key="7">
    <source>
        <dbReference type="PIRSR" id="PIRSR639901-1"/>
    </source>
</evidence>
<comment type="function">
    <text evidence="9">Involved in lipopolysaccharide (LPS) biosynthesis. Catalyzes the transfer of 3-deoxy-D-manno-octulosonate (Kdo) residue(s) from CMP-Kdo to lipid IV(A), the tetraacyldisaccharide-1,4'-bisphosphate precursor of lipid A.</text>
</comment>
<keyword evidence="9" id="KW-0448">Lipopolysaccharide biosynthesis</keyword>
<evidence type="ECO:0000256" key="6">
    <source>
        <dbReference type="ARBA" id="ARBA00049183"/>
    </source>
</evidence>
<name>A0A2N7FBA0_VIBSP</name>
<dbReference type="InterPro" id="IPR007507">
    <property type="entry name" value="Glycos_transf_N"/>
</dbReference>
<dbReference type="GO" id="GO:0005886">
    <property type="term" value="C:plasma membrane"/>
    <property type="evidence" value="ECO:0007669"/>
    <property type="project" value="UniProtKB-SubCell"/>
</dbReference>
<comment type="pathway">
    <text evidence="1 9">Bacterial outer membrane biogenesis; LPS core biosynthesis.</text>
</comment>
<dbReference type="Proteomes" id="UP000235330">
    <property type="component" value="Unassembled WGS sequence"/>
</dbReference>
<evidence type="ECO:0000256" key="9">
    <source>
        <dbReference type="RuleBase" id="RU365103"/>
    </source>
</evidence>
<comment type="subcellular location">
    <subcellularLocation>
        <location evidence="9">Cell membrane</location>
    </subcellularLocation>
</comment>
<evidence type="ECO:0000256" key="3">
    <source>
        <dbReference type="ARBA" id="ARBA00019077"/>
    </source>
</evidence>
<dbReference type="AlphaFoldDB" id="A0A2N7FBA0"/>
<feature type="domain" description="3-deoxy-D-manno-octulosonic-acid transferase N-terminal" evidence="10">
    <location>
        <begin position="38"/>
        <end position="216"/>
    </location>
</feature>
<dbReference type="InterPro" id="IPR039901">
    <property type="entry name" value="Kdotransferase"/>
</dbReference>
<comment type="catalytic activity">
    <reaction evidence="6 9">
        <text>lipid IVA (E. coli) + CMP-3-deoxy-beta-D-manno-octulosonate = alpha-Kdo-(2-&gt;6)-lipid IVA (E. coli) + CMP + H(+)</text>
        <dbReference type="Rhea" id="RHEA:28066"/>
        <dbReference type="ChEBI" id="CHEBI:15378"/>
        <dbReference type="ChEBI" id="CHEBI:58603"/>
        <dbReference type="ChEBI" id="CHEBI:60364"/>
        <dbReference type="ChEBI" id="CHEBI:60377"/>
        <dbReference type="ChEBI" id="CHEBI:85987"/>
        <dbReference type="EC" id="2.4.99.12"/>
    </reaction>
</comment>
<dbReference type="InterPro" id="IPR038107">
    <property type="entry name" value="Glycos_transf_N_sf"/>
</dbReference>
<keyword evidence="4 9" id="KW-0808">Transferase</keyword>
<feature type="site" description="Transition state stabilizer" evidence="8">
    <location>
        <position position="135"/>
    </location>
</feature>
<evidence type="ECO:0000256" key="8">
    <source>
        <dbReference type="PIRSR" id="PIRSR639901-2"/>
    </source>
</evidence>
<keyword evidence="9" id="KW-0812">Transmembrane</keyword>
<keyword evidence="9" id="KW-0472">Membrane</keyword>
<accession>A0A2N7FBA0</accession>
<dbReference type="Pfam" id="PF04413">
    <property type="entry name" value="Glycos_transf_N"/>
    <property type="match status" value="1"/>
</dbReference>
<dbReference type="RefSeq" id="WP_102472953.1">
    <property type="nucleotide sequence ID" value="NZ_CAWNSL010000006.1"/>
</dbReference>